<comment type="caution">
    <text evidence="1">The sequence shown here is derived from an EMBL/GenBank/DDBJ whole genome shotgun (WGS) entry which is preliminary data.</text>
</comment>
<accession>A0A8T1TSQ3</accession>
<proteinExistence type="predicted"/>
<evidence type="ECO:0000313" key="2">
    <source>
        <dbReference type="Proteomes" id="UP000688947"/>
    </source>
</evidence>
<dbReference type="GO" id="GO:0005829">
    <property type="term" value="C:cytosol"/>
    <property type="evidence" value="ECO:0007669"/>
    <property type="project" value="TreeGrafter"/>
</dbReference>
<dbReference type="AlphaFoldDB" id="A0A8T1TSQ3"/>
<dbReference type="GO" id="GO:0051879">
    <property type="term" value="F:Hsp90 protein binding"/>
    <property type="evidence" value="ECO:0007669"/>
    <property type="project" value="TreeGrafter"/>
</dbReference>
<dbReference type="OrthoDB" id="2423701at2759"/>
<dbReference type="GO" id="GO:0030544">
    <property type="term" value="F:Hsp70 protein binding"/>
    <property type="evidence" value="ECO:0007669"/>
    <property type="project" value="TreeGrafter"/>
</dbReference>
<evidence type="ECO:0000313" key="1">
    <source>
        <dbReference type="EMBL" id="KAG6947259.1"/>
    </source>
</evidence>
<sequence length="202" mass="22595">TADGDIPWRDVPKSLDTWKKLGNECFSVLNTVKEGRGALVCYDRAIQEVKADVAKIAVLLNNIATCRFKMGDFKTAIQLAGAAVHLDPTYVKGWFRLSSALVEVPGAQKVAEHVIAHARKIIPKLLTKERRLLEGTLKNDGAATSKISLFESYVEWCAELESPGFLLLIRDCVDETKDVDAWRKTGSEFFLRVIFMRLRSVI</sequence>
<name>A0A8T1TSQ3_9STRA</name>
<feature type="non-terminal residue" evidence="1">
    <location>
        <position position="1"/>
    </location>
</feature>
<dbReference type="GO" id="GO:0006457">
    <property type="term" value="P:protein folding"/>
    <property type="evidence" value="ECO:0007669"/>
    <property type="project" value="TreeGrafter"/>
</dbReference>
<gene>
    <name evidence="1" type="ORF">JG687_00016214</name>
</gene>
<organism evidence="1 2">
    <name type="scientific">Phytophthora cactorum</name>
    <dbReference type="NCBI Taxonomy" id="29920"/>
    <lineage>
        <taxon>Eukaryota</taxon>
        <taxon>Sar</taxon>
        <taxon>Stramenopiles</taxon>
        <taxon>Oomycota</taxon>
        <taxon>Peronosporomycetes</taxon>
        <taxon>Peronosporales</taxon>
        <taxon>Peronosporaceae</taxon>
        <taxon>Phytophthora</taxon>
    </lineage>
</organism>
<dbReference type="EMBL" id="JAENGZ010001584">
    <property type="protein sequence ID" value="KAG6947259.1"/>
    <property type="molecule type" value="Genomic_DNA"/>
</dbReference>
<dbReference type="PANTHER" id="PTHR46035">
    <property type="entry name" value="TETRATRICOPEPTIDE REPEAT PROTEIN 4"/>
    <property type="match status" value="1"/>
</dbReference>
<dbReference type="Proteomes" id="UP000688947">
    <property type="component" value="Unassembled WGS sequence"/>
</dbReference>
<dbReference type="GO" id="GO:0005634">
    <property type="term" value="C:nucleus"/>
    <property type="evidence" value="ECO:0007669"/>
    <property type="project" value="TreeGrafter"/>
</dbReference>
<dbReference type="VEuPathDB" id="FungiDB:PC110_g9788"/>
<dbReference type="PANTHER" id="PTHR46035:SF1">
    <property type="entry name" value="TETRATRICOPEPTIDE REPEAT PROTEIN 4"/>
    <property type="match status" value="1"/>
</dbReference>
<reference evidence="1" key="1">
    <citation type="submission" date="2021-01" db="EMBL/GenBank/DDBJ databases">
        <title>Phytophthora aleatoria, a newly-described species from Pinus radiata is distinct from Phytophthora cactorum isolates based on comparative genomics.</title>
        <authorList>
            <person name="Mcdougal R."/>
            <person name="Panda P."/>
            <person name="Williams N."/>
            <person name="Studholme D.J."/>
        </authorList>
    </citation>
    <scope>NUCLEOTIDE SEQUENCE</scope>
    <source>
        <strain evidence="1">NZFS 3830</strain>
    </source>
</reference>
<protein>
    <submittedName>
        <fullName evidence="1">Uncharacterized protein</fullName>
    </submittedName>
</protein>